<dbReference type="SUPFAM" id="SSF52540">
    <property type="entry name" value="P-loop containing nucleoside triphosphate hydrolases"/>
    <property type="match status" value="1"/>
</dbReference>
<dbReference type="InterPro" id="IPR032689">
    <property type="entry name" value="TraG-D_C"/>
</dbReference>
<sequence length="384" mass="41296">MLDGSDTDVVVDNITGIFRRIFSAFWGPRTDDLMRAACLTLLKHRDHTGQLVTLADIPRLLGESAYRLRIIPVLKYPVLHGFWAWYESMSEPSRAAVVGPVMNKLRAFLLRDFARRAIAAGRSTFDLTEVLDGGILLARLPKGALGEETARLMGSFIVAGTWQAAAARACMPEHQRIDATLNVDEAHNFLTLPYPLEDMLAEARGYRLSMLLAHQHLAQLPRDLREGISANARNKIFFNASPEDAGTLERHTLPTLAAHDLAHLGPYQAAAHLLTGGAENAAFTLTTRPRSPAVPQTSARQPPVATAPARPLAPERPSLDHVLGGDVPCLPSLALPPVPAPATPPAPPPPDPAPTTTARMSRPCPASSPTVTSGWSACSTSTVS</sequence>
<dbReference type="AlphaFoldDB" id="A0A9X8QSQ0"/>
<evidence type="ECO:0000313" key="3">
    <source>
        <dbReference type="EMBL" id="SHL81355.1"/>
    </source>
</evidence>
<accession>A0A9X8QSQ0</accession>
<feature type="domain" description="TraD/TraG TraM recognition site" evidence="2">
    <location>
        <begin position="181"/>
        <end position="249"/>
    </location>
</feature>
<evidence type="ECO:0000259" key="2">
    <source>
        <dbReference type="Pfam" id="PF12696"/>
    </source>
</evidence>
<dbReference type="EMBL" id="FRBK01000006">
    <property type="protein sequence ID" value="SHL81355.1"/>
    <property type="molecule type" value="Genomic_DNA"/>
</dbReference>
<feature type="region of interest" description="Disordered" evidence="1">
    <location>
        <begin position="289"/>
        <end position="384"/>
    </location>
</feature>
<comment type="caution">
    <text evidence="3">The sequence shown here is derived from an EMBL/GenBank/DDBJ whole genome shotgun (WGS) entry which is preliminary data.</text>
</comment>
<protein>
    <submittedName>
        <fullName evidence="3">TraM recognition site of TraD and TraG</fullName>
    </submittedName>
</protein>
<dbReference type="InterPro" id="IPR027417">
    <property type="entry name" value="P-loop_NTPase"/>
</dbReference>
<name>A0A9X8QSQ0_9ACTN</name>
<evidence type="ECO:0000313" key="4">
    <source>
        <dbReference type="Proteomes" id="UP000184388"/>
    </source>
</evidence>
<dbReference type="Gene3D" id="3.40.50.300">
    <property type="entry name" value="P-loop containing nucleotide triphosphate hydrolases"/>
    <property type="match status" value="1"/>
</dbReference>
<feature type="compositionally biased region" description="Pro residues" evidence="1">
    <location>
        <begin position="334"/>
        <end position="353"/>
    </location>
</feature>
<gene>
    <name evidence="3" type="ORF">SAMN05216268_106282</name>
</gene>
<reference evidence="4" key="1">
    <citation type="submission" date="2016-11" db="EMBL/GenBank/DDBJ databases">
        <authorList>
            <person name="Jaros S."/>
            <person name="Januszkiewicz K."/>
            <person name="Wedrychowicz H."/>
        </authorList>
    </citation>
    <scope>NUCLEOTIDE SEQUENCE [LARGE SCALE GENOMIC DNA]</scope>
    <source>
        <strain evidence="4">CGMCC 4.3555</strain>
    </source>
</reference>
<evidence type="ECO:0000256" key="1">
    <source>
        <dbReference type="SAM" id="MobiDB-lite"/>
    </source>
</evidence>
<dbReference type="CDD" id="cd01127">
    <property type="entry name" value="TrwB_TraG_TraD_VirD4"/>
    <property type="match status" value="1"/>
</dbReference>
<dbReference type="Pfam" id="PF12696">
    <property type="entry name" value="TraG-D_C"/>
    <property type="match status" value="1"/>
</dbReference>
<dbReference type="Proteomes" id="UP000184388">
    <property type="component" value="Unassembled WGS sequence"/>
</dbReference>
<organism evidence="3 4">
    <name type="scientific">Streptomyces yunnanensis</name>
    <dbReference type="NCBI Taxonomy" id="156453"/>
    <lineage>
        <taxon>Bacteria</taxon>
        <taxon>Bacillati</taxon>
        <taxon>Actinomycetota</taxon>
        <taxon>Actinomycetes</taxon>
        <taxon>Kitasatosporales</taxon>
        <taxon>Streptomycetaceae</taxon>
        <taxon>Streptomyces</taxon>
    </lineage>
</organism>
<feature type="compositionally biased region" description="Polar residues" evidence="1">
    <location>
        <begin position="367"/>
        <end position="384"/>
    </location>
</feature>
<proteinExistence type="predicted"/>
<feature type="compositionally biased region" description="Polar residues" evidence="1">
    <location>
        <begin position="289"/>
        <end position="300"/>
    </location>
</feature>